<gene>
    <name evidence="3" type="ORF">EV194_105215</name>
</gene>
<keyword evidence="4" id="KW-1185">Reference proteome</keyword>
<dbReference type="InterPro" id="IPR003305">
    <property type="entry name" value="CenC_carb-bd"/>
</dbReference>
<evidence type="ECO:0000256" key="1">
    <source>
        <dbReference type="ARBA" id="ARBA00022801"/>
    </source>
</evidence>
<sequence>MLSNYLIAYNMSRSLQYLFTLSIYFVFSSNVFAAKGLGEIITLDGSKYRILSENLIPNPGFEDGFANWTDATTSAATLSSANFNIVPSGGINNSSYLVGTRNESSSSAGSIGTGWSLEPGKKYYFSYHVKYLDASAVAGMEEWLKVSLTNNKTSSAEPKILMNSTSVESGGQWTRNELVFTNEDPSYAYLVVRFRWLSNRFGFDEFALHEVVEIVNIDDLQAIIEEAQEIYEPDTPGATDFLLAIESAEGFLNSESPSEVLAAIEELQEAITAYKFQNASSDNPLDVTNYIINQGFDNNTPTGWRGIGTINHRVVEFYQRTFNMSQSITGLPAGKYTLRAQGFERPGGNDAGAAYQAGTETISAQLYADANSFPELISPFNSLYSEGYSAAGSLNGYLNTMAAASSFLSASDERYSITVPGILIEEGDTLRIGAKSDHQQSAYWVLFDNFQLEYHGTFDSDDLLDALDRQISKAQELLSLKITITDEENLNNAIDFAESTIADGIIDLEELRQVNSTINNAIFTAHKSKKAYRQLQNVIDDANDVFETLRESRKVMLMPLLEEANVLVDDSNVTIDELNGSISQISELIYKGIYVPTWMLGDVYNENNNWSITRSRESRNWIIFWEPGYGEDPSVLADGNYRINIDGLLEVAEESFDYYADSMKFITRGNSKTDDYKMIIRLRYTRDWEASGSGVDDMIGLLTLTAWSAQVGGHTLAHEVAHCFQYQVHCDNEDQNGWMYGFGPNASGGNVWWEMCAQWQAYKIYPELQFTDGRLANYYRTAHKHILHETPRYDNFFLPDYWTHLHGLDFIGRMWNESVRPEDPVEAYKRMTSINQSQFNDEMYDRATRFATWDIPGLRSFGESRINTRPQPRMNNAGDDFWIIDQSVTPANYGYNVIKLNAPSEATTLTVHFEGLAGIDGYRSRNVTAAGWRFGFVALLKDGTRVYSEMASASNSSPANQLSFDSPDHVDRLWLVVTGAPSFHWRHPWDDDNSNDEQWPYKVRFNNTNLLGRANVVSSTPQLNDVQPMIYGLENSLMIENLTYETNVMVYNLSGILILNDTVKNNSYSKNLMKGIYIVKLISNGVNVNQKVIIE</sequence>
<reference evidence="3 4" key="1">
    <citation type="submission" date="2019-03" db="EMBL/GenBank/DDBJ databases">
        <title>Genomic Encyclopedia of Type Strains, Phase IV (KMG-IV): sequencing the most valuable type-strain genomes for metagenomic binning, comparative biology and taxonomic classification.</title>
        <authorList>
            <person name="Goeker M."/>
        </authorList>
    </citation>
    <scope>NUCLEOTIDE SEQUENCE [LARGE SCALE GENOMIC DNA]</scope>
    <source>
        <strain evidence="3 4">DSM 24179</strain>
    </source>
</reference>
<dbReference type="Pfam" id="PF19527">
    <property type="entry name" value="DUF6055"/>
    <property type="match status" value="1"/>
</dbReference>
<evidence type="ECO:0000313" key="4">
    <source>
        <dbReference type="Proteomes" id="UP000295221"/>
    </source>
</evidence>
<keyword evidence="1" id="KW-0378">Hydrolase</keyword>
<dbReference type="EMBL" id="SLWK01000005">
    <property type="protein sequence ID" value="TCO08409.1"/>
    <property type="molecule type" value="Genomic_DNA"/>
</dbReference>
<dbReference type="Proteomes" id="UP000295221">
    <property type="component" value="Unassembled WGS sequence"/>
</dbReference>
<dbReference type="AlphaFoldDB" id="A0A4R2GIK0"/>
<dbReference type="InterPro" id="IPR045690">
    <property type="entry name" value="DUF6055"/>
</dbReference>
<dbReference type="InterPro" id="IPR008979">
    <property type="entry name" value="Galactose-bd-like_sf"/>
</dbReference>
<dbReference type="InterPro" id="IPR026444">
    <property type="entry name" value="Secre_tail"/>
</dbReference>
<evidence type="ECO:0000313" key="3">
    <source>
        <dbReference type="EMBL" id="TCO08409.1"/>
    </source>
</evidence>
<comment type="caution">
    <text evidence="3">The sequence shown here is derived from an EMBL/GenBank/DDBJ whole genome shotgun (WGS) entry which is preliminary data.</text>
</comment>
<accession>A0A4R2GIK0</accession>
<dbReference type="Gene3D" id="2.60.120.260">
    <property type="entry name" value="Galactose-binding domain-like"/>
    <property type="match status" value="2"/>
</dbReference>
<dbReference type="NCBIfam" id="TIGR04183">
    <property type="entry name" value="Por_Secre_tail"/>
    <property type="match status" value="1"/>
</dbReference>
<dbReference type="Pfam" id="PF02018">
    <property type="entry name" value="CBM_4_9"/>
    <property type="match status" value="1"/>
</dbReference>
<evidence type="ECO:0000259" key="2">
    <source>
        <dbReference type="Pfam" id="PF02018"/>
    </source>
</evidence>
<proteinExistence type="predicted"/>
<dbReference type="SUPFAM" id="SSF49785">
    <property type="entry name" value="Galactose-binding domain-like"/>
    <property type="match status" value="1"/>
</dbReference>
<organism evidence="3 4">
    <name type="scientific">Natronoflexus pectinivorans</name>
    <dbReference type="NCBI Taxonomy" id="682526"/>
    <lineage>
        <taxon>Bacteria</taxon>
        <taxon>Pseudomonadati</taxon>
        <taxon>Bacteroidota</taxon>
        <taxon>Bacteroidia</taxon>
        <taxon>Marinilabiliales</taxon>
        <taxon>Marinilabiliaceae</taxon>
        <taxon>Natronoflexus</taxon>
    </lineage>
</organism>
<feature type="domain" description="CBM-cenC" evidence="2">
    <location>
        <begin position="54"/>
        <end position="189"/>
    </location>
</feature>
<dbReference type="GO" id="GO:0016798">
    <property type="term" value="F:hydrolase activity, acting on glycosyl bonds"/>
    <property type="evidence" value="ECO:0007669"/>
    <property type="project" value="InterPro"/>
</dbReference>
<protein>
    <submittedName>
        <fullName evidence="3">Putative secreted protein (Por secretion system target)</fullName>
    </submittedName>
</protein>
<name>A0A4R2GIK0_9BACT</name>